<accession>A0A1Y5XJZ3</accession>
<dbReference type="InterPro" id="IPR036249">
    <property type="entry name" value="Thioredoxin-like_sf"/>
</dbReference>
<sequence>MSVRVRWAIVALVLVVAGAIALWPRDEETPAQAAPPPEPIKTNLPTCARQGVALETMQGLKATCLADGGVADVAQAFAGPVLVNVWATWCPPCQDELPVLSAYAAEPDAIPVVTLAIESDQSTAIAMLTNLGIKLPALLDKDGSVRKALKVPDALPASYLIDAQGTVNFVNDPRVFKSVADVREAVGR</sequence>
<keyword evidence="7" id="KW-0413">Isomerase</keyword>
<dbReference type="GO" id="GO:0016491">
    <property type="term" value="F:oxidoreductase activity"/>
    <property type="evidence" value="ECO:0007669"/>
    <property type="project" value="InterPro"/>
</dbReference>
<dbReference type="Proteomes" id="UP000192674">
    <property type="component" value="Unassembled WGS sequence"/>
</dbReference>
<organism evidence="7 8">
    <name type="scientific">Kibdelosporangium aridum</name>
    <dbReference type="NCBI Taxonomy" id="2030"/>
    <lineage>
        <taxon>Bacteria</taxon>
        <taxon>Bacillati</taxon>
        <taxon>Actinomycetota</taxon>
        <taxon>Actinomycetes</taxon>
        <taxon>Pseudonocardiales</taxon>
        <taxon>Pseudonocardiaceae</taxon>
        <taxon>Kibdelosporangium</taxon>
    </lineage>
</organism>
<feature type="domain" description="Thioredoxin" evidence="6">
    <location>
        <begin position="51"/>
        <end position="188"/>
    </location>
</feature>
<dbReference type="PANTHER" id="PTHR42852:SF6">
    <property type="entry name" value="THIOL:DISULFIDE INTERCHANGE PROTEIN DSBE"/>
    <property type="match status" value="1"/>
</dbReference>
<dbReference type="InterPro" id="IPR050553">
    <property type="entry name" value="Thioredoxin_ResA/DsbE_sf"/>
</dbReference>
<dbReference type="RefSeq" id="WP_084427706.1">
    <property type="nucleotide sequence ID" value="NZ_FWXV01000002.1"/>
</dbReference>
<keyword evidence="4" id="KW-1015">Disulfide bond</keyword>
<evidence type="ECO:0000256" key="1">
    <source>
        <dbReference type="ARBA" id="ARBA00004196"/>
    </source>
</evidence>
<dbReference type="PROSITE" id="PS00194">
    <property type="entry name" value="THIOREDOXIN_1"/>
    <property type="match status" value="1"/>
</dbReference>
<dbReference type="InterPro" id="IPR017937">
    <property type="entry name" value="Thioredoxin_CS"/>
</dbReference>
<dbReference type="GO" id="GO:0016853">
    <property type="term" value="F:isomerase activity"/>
    <property type="evidence" value="ECO:0007669"/>
    <property type="project" value="UniProtKB-KW"/>
</dbReference>
<dbReference type="GO" id="GO:0017004">
    <property type="term" value="P:cytochrome complex assembly"/>
    <property type="evidence" value="ECO:0007669"/>
    <property type="project" value="UniProtKB-KW"/>
</dbReference>
<evidence type="ECO:0000256" key="2">
    <source>
        <dbReference type="ARBA" id="ARBA00022748"/>
    </source>
</evidence>
<evidence type="ECO:0000259" key="6">
    <source>
        <dbReference type="PROSITE" id="PS51352"/>
    </source>
</evidence>
<dbReference type="InterPro" id="IPR000866">
    <property type="entry name" value="AhpC/TSA"/>
</dbReference>
<keyword evidence="2" id="KW-0201">Cytochrome c-type biogenesis</keyword>
<dbReference type="PROSITE" id="PS51352">
    <property type="entry name" value="THIOREDOXIN_2"/>
    <property type="match status" value="1"/>
</dbReference>
<keyword evidence="3" id="KW-0735">Signal-anchor</keyword>
<evidence type="ECO:0000256" key="5">
    <source>
        <dbReference type="ARBA" id="ARBA00023284"/>
    </source>
</evidence>
<keyword evidence="8" id="KW-1185">Reference proteome</keyword>
<name>A0A1Y5XJZ3_KIBAR</name>
<dbReference type="SUPFAM" id="SSF52833">
    <property type="entry name" value="Thioredoxin-like"/>
    <property type="match status" value="1"/>
</dbReference>
<gene>
    <name evidence="7" type="ORF">SAMN05661093_03676</name>
</gene>
<dbReference type="CDD" id="cd02966">
    <property type="entry name" value="TlpA_like_family"/>
    <property type="match status" value="1"/>
</dbReference>
<keyword evidence="3" id="KW-0812">Transmembrane</keyword>
<evidence type="ECO:0000256" key="4">
    <source>
        <dbReference type="ARBA" id="ARBA00023157"/>
    </source>
</evidence>
<proteinExistence type="predicted"/>
<dbReference type="GO" id="GO:0016209">
    <property type="term" value="F:antioxidant activity"/>
    <property type="evidence" value="ECO:0007669"/>
    <property type="project" value="InterPro"/>
</dbReference>
<keyword evidence="5" id="KW-0676">Redox-active center</keyword>
<evidence type="ECO:0000313" key="8">
    <source>
        <dbReference type="Proteomes" id="UP000192674"/>
    </source>
</evidence>
<dbReference type="AlphaFoldDB" id="A0A1Y5XJZ3"/>
<protein>
    <submittedName>
        <fullName evidence="7">Thiol-disulfide isomerase or thioredoxin</fullName>
    </submittedName>
</protein>
<dbReference type="OrthoDB" id="9796554at2"/>
<reference evidence="7 8" key="1">
    <citation type="submission" date="2017-04" db="EMBL/GenBank/DDBJ databases">
        <authorList>
            <person name="Afonso C.L."/>
            <person name="Miller P.J."/>
            <person name="Scott M.A."/>
            <person name="Spackman E."/>
            <person name="Goraichik I."/>
            <person name="Dimitrov K.M."/>
            <person name="Suarez D.L."/>
            <person name="Swayne D.E."/>
        </authorList>
    </citation>
    <scope>NUCLEOTIDE SEQUENCE [LARGE SCALE GENOMIC DNA]</scope>
    <source>
        <strain evidence="7 8">DSM 43828</strain>
    </source>
</reference>
<dbReference type="Gene3D" id="3.40.30.10">
    <property type="entry name" value="Glutaredoxin"/>
    <property type="match status" value="1"/>
</dbReference>
<dbReference type="EMBL" id="FWXV01000002">
    <property type="protein sequence ID" value="SMC99401.1"/>
    <property type="molecule type" value="Genomic_DNA"/>
</dbReference>
<evidence type="ECO:0000313" key="7">
    <source>
        <dbReference type="EMBL" id="SMC99401.1"/>
    </source>
</evidence>
<comment type="subcellular location">
    <subcellularLocation>
        <location evidence="1">Cell envelope</location>
    </subcellularLocation>
</comment>
<evidence type="ECO:0000256" key="3">
    <source>
        <dbReference type="ARBA" id="ARBA00022968"/>
    </source>
</evidence>
<dbReference type="InterPro" id="IPR013766">
    <property type="entry name" value="Thioredoxin_domain"/>
</dbReference>
<dbReference type="PANTHER" id="PTHR42852">
    <property type="entry name" value="THIOL:DISULFIDE INTERCHANGE PROTEIN DSBE"/>
    <property type="match status" value="1"/>
</dbReference>
<dbReference type="GO" id="GO:0030313">
    <property type="term" value="C:cell envelope"/>
    <property type="evidence" value="ECO:0007669"/>
    <property type="project" value="UniProtKB-SubCell"/>
</dbReference>
<dbReference type="Pfam" id="PF00578">
    <property type="entry name" value="AhpC-TSA"/>
    <property type="match status" value="1"/>
</dbReference>